<evidence type="ECO:0000313" key="1">
    <source>
        <dbReference type="EMBL" id="KAL0964858.1"/>
    </source>
</evidence>
<accession>A0ABD0WQH5</accession>
<reference evidence="1 2" key="1">
    <citation type="submission" date="2024-06" db="EMBL/GenBank/DDBJ databases">
        <authorList>
            <person name="Pan Q."/>
            <person name="Wen M."/>
            <person name="Jouanno E."/>
            <person name="Zahm M."/>
            <person name="Klopp C."/>
            <person name="Cabau C."/>
            <person name="Louis A."/>
            <person name="Berthelot C."/>
            <person name="Parey E."/>
            <person name="Roest Crollius H."/>
            <person name="Montfort J."/>
            <person name="Robinson-Rechavi M."/>
            <person name="Bouchez O."/>
            <person name="Lampietro C."/>
            <person name="Lopez Roques C."/>
            <person name="Donnadieu C."/>
            <person name="Postlethwait J."/>
            <person name="Bobe J."/>
            <person name="Verreycken H."/>
            <person name="Guiguen Y."/>
        </authorList>
    </citation>
    <scope>NUCLEOTIDE SEQUENCE [LARGE SCALE GENOMIC DNA]</scope>
    <source>
        <strain evidence="1">Up_M1</strain>
        <tissue evidence="1">Testis</tissue>
    </source>
</reference>
<organism evidence="1 2">
    <name type="scientific">Umbra pygmaea</name>
    <name type="common">Eastern mudminnow</name>
    <dbReference type="NCBI Taxonomy" id="75934"/>
    <lineage>
        <taxon>Eukaryota</taxon>
        <taxon>Metazoa</taxon>
        <taxon>Chordata</taxon>
        <taxon>Craniata</taxon>
        <taxon>Vertebrata</taxon>
        <taxon>Euteleostomi</taxon>
        <taxon>Actinopterygii</taxon>
        <taxon>Neopterygii</taxon>
        <taxon>Teleostei</taxon>
        <taxon>Protacanthopterygii</taxon>
        <taxon>Esociformes</taxon>
        <taxon>Umbridae</taxon>
        <taxon>Umbra</taxon>
    </lineage>
</organism>
<evidence type="ECO:0000313" key="2">
    <source>
        <dbReference type="Proteomes" id="UP001557470"/>
    </source>
</evidence>
<dbReference type="PANTHER" id="PTHR22605:SF21">
    <property type="entry name" value="E3 UBIQUITIN-PROTEIN LIGASE RNF213-BETA"/>
    <property type="match status" value="1"/>
</dbReference>
<dbReference type="Proteomes" id="UP001557470">
    <property type="component" value="Unassembled WGS sequence"/>
</dbReference>
<dbReference type="PANTHER" id="PTHR22605">
    <property type="entry name" value="RZ-TYPE DOMAIN-CONTAINING PROTEIN"/>
    <property type="match status" value="1"/>
</dbReference>
<name>A0ABD0WQH5_UMBPY</name>
<keyword evidence="2" id="KW-1185">Reference proteome</keyword>
<sequence>MQTGEQHLHPAAPLTCWKSELLLSKGQDPFQRLPPEFQKELSNEERNDLKVFFTGTDLEAFCLEMHEILLLKTHDQASSDHTYLPHWGIRSTLESHLDVKTTPTLPGLDSLPENITMDKGAHTWRMAVEFKKR</sequence>
<comment type="caution">
    <text evidence="1">The sequence shown here is derived from an EMBL/GenBank/DDBJ whole genome shotgun (WGS) entry which is preliminary data.</text>
</comment>
<dbReference type="EMBL" id="JAGEUA010000010">
    <property type="protein sequence ID" value="KAL0964858.1"/>
    <property type="molecule type" value="Genomic_DNA"/>
</dbReference>
<gene>
    <name evidence="1" type="ORF">UPYG_G00330000</name>
</gene>
<proteinExistence type="predicted"/>
<dbReference type="InterPro" id="IPR031248">
    <property type="entry name" value="RNF213"/>
</dbReference>
<protein>
    <submittedName>
        <fullName evidence="1">Uncharacterized protein</fullName>
    </submittedName>
</protein>
<dbReference type="AlphaFoldDB" id="A0ABD0WQH5"/>